<reference evidence="6" key="1">
    <citation type="submission" date="2021-03" db="EMBL/GenBank/DDBJ databases">
        <title>Antimicrobial resistance genes in bacteria isolated from Japanese honey, and their potential for conferring macrolide and lincosamide resistance in the American foulbrood pathogen Paenibacillus larvae.</title>
        <authorList>
            <person name="Okamoto M."/>
            <person name="Kumagai M."/>
            <person name="Kanamori H."/>
            <person name="Takamatsu D."/>
        </authorList>
    </citation>
    <scope>NUCLEOTIDE SEQUENCE</scope>
    <source>
        <strain evidence="6">J40TS1</strain>
    </source>
</reference>
<evidence type="ECO:0000256" key="3">
    <source>
        <dbReference type="ARBA" id="ARBA00022833"/>
    </source>
</evidence>
<feature type="zinc finger region" description="dksA C4-type" evidence="4">
    <location>
        <begin position="96"/>
        <end position="120"/>
    </location>
</feature>
<dbReference type="InterPro" id="IPR014240">
    <property type="entry name" value="YteA"/>
</dbReference>
<evidence type="ECO:0000256" key="4">
    <source>
        <dbReference type="PROSITE-ProRule" id="PRU00510"/>
    </source>
</evidence>
<dbReference type="Proteomes" id="UP000683139">
    <property type="component" value="Unassembled WGS sequence"/>
</dbReference>
<sequence>MQSHLNTEQLQHFKMKLQKERAQVIEQLEHNSDTKQMSGDLNLSSELAKIDNHFADQATEMYEQEKDIAFYRAQQRKLSRLDDAIQRIEDGVYGVCNVCNQPIPLERLEAIPEAATCKQHAPHIEASEASYEYVPIAMEQLNMDDRESNGFDGEDAVQSVLQYGNSSYDEAISMLDTEFAEELVDEMEGFCEPMESFIATDITGNHVYIVRNNAYQRYLNNNEGDQELEHL</sequence>
<dbReference type="InterPro" id="IPR000962">
    <property type="entry name" value="Znf_DskA_TraR"/>
</dbReference>
<evidence type="ECO:0000259" key="5">
    <source>
        <dbReference type="Pfam" id="PF01258"/>
    </source>
</evidence>
<dbReference type="Pfam" id="PF01258">
    <property type="entry name" value="zf-dskA_traR"/>
    <property type="match status" value="1"/>
</dbReference>
<dbReference type="SUPFAM" id="SSF57716">
    <property type="entry name" value="Glucocorticoid receptor-like (DNA-binding domain)"/>
    <property type="match status" value="1"/>
</dbReference>
<name>A0A919YSX1_9BACL</name>
<dbReference type="SUPFAM" id="SSF109635">
    <property type="entry name" value="DnaK suppressor protein DksA, alpha-hairpin domain"/>
    <property type="match status" value="1"/>
</dbReference>
<protein>
    <recommendedName>
        <fullName evidence="5">Zinc finger DksA/TraR C4-type domain-containing protein</fullName>
    </recommendedName>
</protein>
<dbReference type="PROSITE" id="PS51128">
    <property type="entry name" value="ZF_DKSA_2"/>
    <property type="match status" value="1"/>
</dbReference>
<organism evidence="6 7">
    <name type="scientific">Paenibacillus montaniterrae</name>
    <dbReference type="NCBI Taxonomy" id="429341"/>
    <lineage>
        <taxon>Bacteria</taxon>
        <taxon>Bacillati</taxon>
        <taxon>Bacillota</taxon>
        <taxon>Bacilli</taxon>
        <taxon>Bacillales</taxon>
        <taxon>Paenibacillaceae</taxon>
        <taxon>Paenibacillus</taxon>
    </lineage>
</organism>
<accession>A0A919YSX1</accession>
<dbReference type="RefSeq" id="WP_213515233.1">
    <property type="nucleotide sequence ID" value="NZ_BOSE01000004.1"/>
</dbReference>
<keyword evidence="7" id="KW-1185">Reference proteome</keyword>
<proteinExistence type="predicted"/>
<gene>
    <name evidence="6" type="primary">yteA</name>
    <name evidence="6" type="ORF">J40TS1_23480</name>
</gene>
<keyword evidence="2" id="KW-0863">Zinc-finger</keyword>
<comment type="caution">
    <text evidence="6">The sequence shown here is derived from an EMBL/GenBank/DDBJ whole genome shotgun (WGS) entry which is preliminary data.</text>
</comment>
<dbReference type="Gene3D" id="1.20.120.910">
    <property type="entry name" value="DksA, coiled-coil domain"/>
    <property type="match status" value="1"/>
</dbReference>
<evidence type="ECO:0000256" key="1">
    <source>
        <dbReference type="ARBA" id="ARBA00022723"/>
    </source>
</evidence>
<feature type="domain" description="Zinc finger DksA/TraR C4-type" evidence="5">
    <location>
        <begin position="92"/>
        <end position="118"/>
    </location>
</feature>
<dbReference type="PANTHER" id="PTHR33823:SF4">
    <property type="entry name" value="GENERAL STRESS PROTEIN 16O"/>
    <property type="match status" value="1"/>
</dbReference>
<evidence type="ECO:0000313" key="7">
    <source>
        <dbReference type="Proteomes" id="UP000683139"/>
    </source>
</evidence>
<dbReference type="PANTHER" id="PTHR33823">
    <property type="entry name" value="RNA POLYMERASE-BINDING TRANSCRIPTION FACTOR DKSA-RELATED"/>
    <property type="match status" value="1"/>
</dbReference>
<dbReference type="AlphaFoldDB" id="A0A919YSX1"/>
<dbReference type="EMBL" id="BOSE01000004">
    <property type="protein sequence ID" value="GIP16706.1"/>
    <property type="molecule type" value="Genomic_DNA"/>
</dbReference>
<dbReference type="GO" id="GO:0008270">
    <property type="term" value="F:zinc ion binding"/>
    <property type="evidence" value="ECO:0007669"/>
    <property type="project" value="UniProtKB-KW"/>
</dbReference>
<evidence type="ECO:0000313" key="6">
    <source>
        <dbReference type="EMBL" id="GIP16706.1"/>
    </source>
</evidence>
<keyword evidence="1" id="KW-0479">Metal-binding</keyword>
<evidence type="ECO:0000256" key="2">
    <source>
        <dbReference type="ARBA" id="ARBA00022771"/>
    </source>
</evidence>
<dbReference type="InterPro" id="IPR037187">
    <property type="entry name" value="DnaK_N"/>
</dbReference>
<dbReference type="NCBIfam" id="TIGR02890">
    <property type="entry name" value="bacill_yteA"/>
    <property type="match status" value="1"/>
</dbReference>
<keyword evidence="3" id="KW-0862">Zinc</keyword>